<proteinExistence type="predicted"/>
<dbReference type="InterPro" id="IPR009553">
    <property type="entry name" value="DUF1173"/>
</dbReference>
<dbReference type="Pfam" id="PF06666">
    <property type="entry name" value="DUF1173"/>
    <property type="match status" value="1"/>
</dbReference>
<gene>
    <name evidence="1" type="ORF">ACFQND_07425</name>
</gene>
<dbReference type="RefSeq" id="WP_371438928.1">
    <property type="nucleotide sequence ID" value="NZ_JBHSRS010000016.1"/>
</dbReference>
<organism evidence="1 2">
    <name type="scientific">Polaromonas aquatica</name>
    <dbReference type="NCBI Taxonomy" id="332657"/>
    <lineage>
        <taxon>Bacteria</taxon>
        <taxon>Pseudomonadati</taxon>
        <taxon>Pseudomonadota</taxon>
        <taxon>Betaproteobacteria</taxon>
        <taxon>Burkholderiales</taxon>
        <taxon>Comamonadaceae</taxon>
        <taxon>Polaromonas</taxon>
    </lineage>
</organism>
<comment type="caution">
    <text evidence="1">The sequence shown here is derived from an EMBL/GenBank/DDBJ whole genome shotgun (WGS) entry which is preliminary data.</text>
</comment>
<dbReference type="Proteomes" id="UP001596270">
    <property type="component" value="Unassembled WGS sequence"/>
</dbReference>
<protein>
    <submittedName>
        <fullName evidence="1">DUF1173 family protein</fullName>
    </submittedName>
</protein>
<accession>A0ABW1TTW5</accession>
<keyword evidence="2" id="KW-1185">Reference proteome</keyword>
<dbReference type="EMBL" id="JBHSRS010000016">
    <property type="protein sequence ID" value="MFC6281059.1"/>
    <property type="molecule type" value="Genomic_DNA"/>
</dbReference>
<sequence>MASATLSNITVAQSKSVHILVSSEHFDLKRLSDPSQAERFQEALDEARHKFGHALCMCRPTPLKLQVRLRDGKYHLAVWPEQGSMHDSSCIFFREDEAGPETEIATQVKENEDGSREIRLTFTLDRSSVASTPRPQTASRLSVDDHKQSEQASLRGLLHLLWAEANLTRWHPSWERDWGRARYELFQAAKHLTIKGATLGERLYVPRPYRESMQDEINREWDRFNRSLTRGQVEIIKSGLIVAPVRKFVELPAQESGKTAAFMHLRHMRTPIGLNDATYSFLQNQCKTAVRRVFVNAQENERAKEPRPAGWIHLPQPEVIAIAHVEANTRGGIWARGVWLMSVHPRVFIPAGNTDDILLIDALMRDGHQFSRLLTSQQPMARTRPEWTLRHVYDPQGIPVPRAALEILSNGAMPEFVSKRAELADALATKGIPVWTWTPLGRQLDRVVPPLPPPERVQKSIALQTLCAMASAPGTFYAYGSRNESQINH</sequence>
<name>A0ABW1TTW5_9BURK</name>
<evidence type="ECO:0000313" key="2">
    <source>
        <dbReference type="Proteomes" id="UP001596270"/>
    </source>
</evidence>
<evidence type="ECO:0000313" key="1">
    <source>
        <dbReference type="EMBL" id="MFC6281059.1"/>
    </source>
</evidence>
<reference evidence="2" key="1">
    <citation type="journal article" date="2019" name="Int. J. Syst. Evol. Microbiol.">
        <title>The Global Catalogue of Microorganisms (GCM) 10K type strain sequencing project: providing services to taxonomists for standard genome sequencing and annotation.</title>
        <authorList>
            <consortium name="The Broad Institute Genomics Platform"/>
            <consortium name="The Broad Institute Genome Sequencing Center for Infectious Disease"/>
            <person name="Wu L."/>
            <person name="Ma J."/>
        </authorList>
    </citation>
    <scope>NUCLEOTIDE SEQUENCE [LARGE SCALE GENOMIC DNA]</scope>
    <source>
        <strain evidence="2">CCUG 39402</strain>
    </source>
</reference>